<protein>
    <recommendedName>
        <fullName evidence="3">CAP-Gly protein</fullName>
    </recommendedName>
</protein>
<evidence type="ECO:0008006" key="3">
    <source>
        <dbReference type="Google" id="ProtNLM"/>
    </source>
</evidence>
<comment type="caution">
    <text evidence="2">The sequence shown here is derived from an EMBL/GenBank/DDBJ whole genome shotgun (WGS) entry which is preliminary data.</text>
</comment>
<feature type="transmembrane region" description="Helical" evidence="1">
    <location>
        <begin position="296"/>
        <end position="321"/>
    </location>
</feature>
<proteinExistence type="predicted"/>
<organism evidence="2">
    <name type="scientific">Pseudidiomarina aestuarii</name>
    <dbReference type="NCBI Taxonomy" id="624146"/>
    <lineage>
        <taxon>Bacteria</taxon>
        <taxon>Pseudomonadati</taxon>
        <taxon>Pseudomonadota</taxon>
        <taxon>Gammaproteobacteria</taxon>
        <taxon>Alteromonadales</taxon>
        <taxon>Idiomarinaceae</taxon>
        <taxon>Pseudidiomarina</taxon>
    </lineage>
</organism>
<evidence type="ECO:0000313" key="2">
    <source>
        <dbReference type="EMBL" id="PTB86410.1"/>
    </source>
</evidence>
<feature type="transmembrane region" description="Helical" evidence="1">
    <location>
        <begin position="54"/>
        <end position="77"/>
    </location>
</feature>
<keyword evidence="1" id="KW-1133">Transmembrane helix</keyword>
<sequence>MTDTTLHTGPYVSNHSTLTAIIAGTVVALGLMVMFTLLGLSIGIASLEAIGDGLGIGAAIYIVVTQLISLAVGGFAAARFMTTFDTNSAALAGLAVWALTTLTVAYMGLSAGTSAISTSSSLVAQTAETSAGAVKAITPEDISLPDMSEISGSISMADLPPQLQQALQEAGVTPSQLRAEAREAFRNVISQQEMNRARSLVTATLSDIVAQPHTFSEEMNNLLDRLVIGENAVFNEEDLNQAQNTLETRLGITPAQAQELVNEVQDVFNSAVETLRQTVSELQEQIIAEAKDIQDAVAAAALWLFIASLLGLGAATAAGVFGRRSVV</sequence>
<accession>A0A2T4CXY8</accession>
<keyword evidence="1" id="KW-0472">Membrane</keyword>
<evidence type="ECO:0000256" key="1">
    <source>
        <dbReference type="SAM" id="Phobius"/>
    </source>
</evidence>
<gene>
    <name evidence="2" type="ORF">C9940_02525</name>
</gene>
<dbReference type="EMBL" id="PYVN01000018">
    <property type="protein sequence ID" value="PTB86410.1"/>
    <property type="molecule type" value="Genomic_DNA"/>
</dbReference>
<dbReference type="AlphaFoldDB" id="A0A2T4CXY8"/>
<reference evidence="2" key="1">
    <citation type="submission" date="2018-03" db="EMBL/GenBank/DDBJ databases">
        <title>Cross-interface Injection: A General Nanoliter Liquid Handling Method Applied to Single Cells Genome Amplification Automated Nanoliter Liquid Handling Applied to Single Cell Multiple Displacement Amplification.</title>
        <authorList>
            <person name="Yun J."/>
            <person name="Xu P."/>
            <person name="Xu J."/>
            <person name="Dai X."/>
            <person name="Wang Y."/>
            <person name="Zheng X."/>
            <person name="Cao C."/>
            <person name="Yi Q."/>
            <person name="Zhu Y."/>
            <person name="Wang L."/>
            <person name="Dong Z."/>
            <person name="Huang Y."/>
            <person name="Huang L."/>
            <person name="Du W."/>
        </authorList>
    </citation>
    <scope>NUCLEOTIDE SEQUENCE [LARGE SCALE GENOMIC DNA]</scope>
    <source>
        <strain evidence="2">Z-D3-2</strain>
    </source>
</reference>
<keyword evidence="1" id="KW-0812">Transmembrane</keyword>
<feature type="transmembrane region" description="Helical" evidence="1">
    <location>
        <begin position="20"/>
        <end position="42"/>
    </location>
</feature>
<name>A0A2T4CXY8_9GAMM</name>
<feature type="transmembrane region" description="Helical" evidence="1">
    <location>
        <begin position="89"/>
        <end position="109"/>
    </location>
</feature>